<dbReference type="AlphaFoldDB" id="A0A7T7BP72"/>
<protein>
    <submittedName>
        <fullName evidence="1">Uncharacterized protein</fullName>
    </submittedName>
</protein>
<sequence>MDFGLFCWSICRKLARIFYLVACRMKRLFKQLSLLVSVRNAVAQVTSNEQQTTPESIEMGNVRPSSLEIPSEYEHYCPHEEPLPVEPLPVYKP</sequence>
<dbReference type="Proteomes" id="UP000595662">
    <property type="component" value="Chromosome 5"/>
</dbReference>
<accession>A0A7T7BP72</accession>
<reference evidence="1 2" key="1">
    <citation type="submission" date="2020-08" db="EMBL/GenBank/DDBJ databases">
        <title>The completed genome sequence of the pathogenic ascomycete fungus Penicillium digitatum.</title>
        <authorList>
            <person name="Wang M."/>
        </authorList>
    </citation>
    <scope>NUCLEOTIDE SEQUENCE [LARGE SCALE GENOMIC DNA]</scope>
    <source>
        <strain evidence="1 2">PdW03</strain>
    </source>
</reference>
<dbReference type="RefSeq" id="XP_065957750.1">
    <property type="nucleotide sequence ID" value="XM_066100023.1"/>
</dbReference>
<gene>
    <name evidence="1" type="ORF">Pdw03_1882</name>
</gene>
<name>A0A7T7BP72_PENDI</name>
<dbReference type="GeneID" id="90952319"/>
<organism evidence="1 2">
    <name type="scientific">Penicillium digitatum</name>
    <name type="common">Green mold</name>
    <dbReference type="NCBI Taxonomy" id="36651"/>
    <lineage>
        <taxon>Eukaryota</taxon>
        <taxon>Fungi</taxon>
        <taxon>Dikarya</taxon>
        <taxon>Ascomycota</taxon>
        <taxon>Pezizomycotina</taxon>
        <taxon>Eurotiomycetes</taxon>
        <taxon>Eurotiomycetidae</taxon>
        <taxon>Eurotiales</taxon>
        <taxon>Aspergillaceae</taxon>
        <taxon>Penicillium</taxon>
    </lineage>
</organism>
<evidence type="ECO:0000313" key="1">
    <source>
        <dbReference type="EMBL" id="QQK46984.1"/>
    </source>
</evidence>
<proteinExistence type="predicted"/>
<dbReference type="EMBL" id="CP060778">
    <property type="protein sequence ID" value="QQK46984.1"/>
    <property type="molecule type" value="Genomic_DNA"/>
</dbReference>
<evidence type="ECO:0000313" key="2">
    <source>
        <dbReference type="Proteomes" id="UP000595662"/>
    </source>
</evidence>